<name>X1R767_9ZZZZ</name>
<proteinExistence type="predicted"/>
<comment type="caution">
    <text evidence="1">The sequence shown here is derived from an EMBL/GenBank/DDBJ whole genome shotgun (WGS) entry which is preliminary data.</text>
</comment>
<organism evidence="1">
    <name type="scientific">marine sediment metagenome</name>
    <dbReference type="NCBI Taxonomy" id="412755"/>
    <lineage>
        <taxon>unclassified sequences</taxon>
        <taxon>metagenomes</taxon>
        <taxon>ecological metagenomes</taxon>
    </lineage>
</organism>
<gene>
    <name evidence="1" type="ORF">S12H4_25676</name>
</gene>
<protein>
    <submittedName>
        <fullName evidence="1">Uncharacterized protein</fullName>
    </submittedName>
</protein>
<evidence type="ECO:0000313" key="1">
    <source>
        <dbReference type="EMBL" id="GAI76403.1"/>
    </source>
</evidence>
<accession>X1R767</accession>
<dbReference type="EMBL" id="BARW01014495">
    <property type="protein sequence ID" value="GAI76403.1"/>
    <property type="molecule type" value="Genomic_DNA"/>
</dbReference>
<feature type="non-terminal residue" evidence="1">
    <location>
        <position position="1"/>
    </location>
</feature>
<sequence length="68" mass="7785">ATMTEKRILRRQIRELIETAIQELKQTTDLTGSYFLDLRTTEHSLTKALANILEAAEHLEALRTKDSS</sequence>
<dbReference type="AlphaFoldDB" id="X1R767"/>
<reference evidence="1" key="1">
    <citation type="journal article" date="2014" name="Front. Microbiol.">
        <title>High frequency of phylogenetically diverse reductive dehalogenase-homologous genes in deep subseafloor sedimentary metagenomes.</title>
        <authorList>
            <person name="Kawai M."/>
            <person name="Futagami T."/>
            <person name="Toyoda A."/>
            <person name="Takaki Y."/>
            <person name="Nishi S."/>
            <person name="Hori S."/>
            <person name="Arai W."/>
            <person name="Tsubouchi T."/>
            <person name="Morono Y."/>
            <person name="Uchiyama I."/>
            <person name="Ito T."/>
            <person name="Fujiyama A."/>
            <person name="Inagaki F."/>
            <person name="Takami H."/>
        </authorList>
    </citation>
    <scope>NUCLEOTIDE SEQUENCE</scope>
    <source>
        <strain evidence="1">Expedition CK06-06</strain>
    </source>
</reference>